<keyword evidence="3 6" id="KW-0997">Cell inner membrane</keyword>
<sequence length="266" mass="29603">MLCRQAGQAICDHYHAPGADQYRSKGDESPLTQADIASHHILADGLAEITPDLPILSEESSEEDKARRREWPVYWLVDPLDGTKEFLARTGEFTVNIALIEDHSPVLGLIYLPLTGDAYLGIPGEFARRYQGPDWRYSELATRPLAEGEAMTILASRRHRGPRLQSSLDWLEQEWGDLERDNSGSALKFCQLSAGEGDFYPRYSPCCEWDTAAGQALLEAAGGALLGLDGEPLQYNRRDTLLSPHFLAIADPTHAIWQQLLSREAN</sequence>
<organism evidence="8 9">
    <name type="scientific">Seongchinamella unica</name>
    <dbReference type="NCBI Taxonomy" id="2547392"/>
    <lineage>
        <taxon>Bacteria</taxon>
        <taxon>Pseudomonadati</taxon>
        <taxon>Pseudomonadota</taxon>
        <taxon>Gammaproteobacteria</taxon>
        <taxon>Cellvibrionales</taxon>
        <taxon>Halieaceae</taxon>
        <taxon>Seongchinamella</taxon>
    </lineage>
</organism>
<accession>A0A4R5LR09</accession>
<evidence type="ECO:0000256" key="5">
    <source>
        <dbReference type="ARBA" id="ARBA00023136"/>
    </source>
</evidence>
<evidence type="ECO:0000313" key="9">
    <source>
        <dbReference type="Proteomes" id="UP000295554"/>
    </source>
</evidence>
<feature type="binding site" evidence="6">
    <location>
        <begin position="80"/>
        <end position="83"/>
    </location>
    <ligand>
        <name>substrate</name>
    </ligand>
</feature>
<dbReference type="GO" id="GO:0008441">
    <property type="term" value="F:3'(2'),5'-bisphosphate nucleotidase activity"/>
    <property type="evidence" value="ECO:0007669"/>
    <property type="project" value="UniProtKB-UniRule"/>
</dbReference>
<keyword evidence="5 6" id="KW-0472">Membrane</keyword>
<comment type="subcellular location">
    <subcellularLocation>
        <location evidence="6">Cell inner membrane</location>
        <topology evidence="6">Peripheral membrane protein</topology>
        <orientation evidence="6">Cytoplasmic side</orientation>
    </subcellularLocation>
</comment>
<dbReference type="InterPro" id="IPR020550">
    <property type="entry name" value="Inositol_monophosphatase_CS"/>
</dbReference>
<comment type="caution">
    <text evidence="8">The sequence shown here is derived from an EMBL/GenBank/DDBJ whole genome shotgun (WGS) entry which is preliminary data.</text>
</comment>
<feature type="binding site" evidence="6">
    <location>
        <position position="80"/>
    </location>
    <ligand>
        <name>Mg(2+)</name>
        <dbReference type="ChEBI" id="CHEBI:18420"/>
        <label>1</label>
    </ligand>
</feature>
<reference evidence="8 9" key="1">
    <citation type="submission" date="2019-03" db="EMBL/GenBank/DDBJ databases">
        <title>Seongchinamella monodicae gen. nov., sp. nov., a novel member of the Gammaproteobacteria isolated from a tidal mudflat of beach.</title>
        <authorList>
            <person name="Yang H.G."/>
            <person name="Kang J.W."/>
            <person name="Lee S.D."/>
        </authorList>
    </citation>
    <scope>NUCLEOTIDE SEQUENCE [LARGE SCALE GENOMIC DNA]</scope>
    <source>
        <strain evidence="8 9">GH4-78</strain>
    </source>
</reference>
<keyword evidence="2 6" id="KW-1003">Cell membrane</keyword>
<dbReference type="PROSITE" id="PS00630">
    <property type="entry name" value="IMP_2"/>
    <property type="match status" value="1"/>
</dbReference>
<dbReference type="Pfam" id="PF00459">
    <property type="entry name" value="Inositol_P"/>
    <property type="match status" value="1"/>
</dbReference>
<dbReference type="GO" id="GO:0005886">
    <property type="term" value="C:plasma membrane"/>
    <property type="evidence" value="ECO:0007669"/>
    <property type="project" value="UniProtKB-SubCell"/>
</dbReference>
<feature type="binding site" evidence="6">
    <location>
        <position position="210"/>
    </location>
    <ligand>
        <name>substrate</name>
    </ligand>
</feature>
<dbReference type="EMBL" id="SMSE01000003">
    <property type="protein sequence ID" value="TDG13017.1"/>
    <property type="molecule type" value="Genomic_DNA"/>
</dbReference>
<comment type="function">
    <text evidence="6">Converts adenosine-3',5'-bisphosphate (PAP) to AMP.</text>
</comment>
<evidence type="ECO:0000256" key="7">
    <source>
        <dbReference type="PIRSR" id="PIRSR600760-2"/>
    </source>
</evidence>
<keyword evidence="9" id="KW-1185">Reference proteome</keyword>
<feature type="binding site" evidence="7">
    <location>
        <position position="78"/>
    </location>
    <ligand>
        <name>Mg(2+)</name>
        <dbReference type="ChEBI" id="CHEBI:18420"/>
        <label>1</label>
        <note>catalytic</note>
    </ligand>
</feature>
<evidence type="ECO:0000313" key="8">
    <source>
        <dbReference type="EMBL" id="TDG13017.1"/>
    </source>
</evidence>
<dbReference type="PANTHER" id="PTHR43028">
    <property type="entry name" value="3'(2'),5'-BISPHOSPHATE NUCLEOTIDASE 1"/>
    <property type="match status" value="1"/>
</dbReference>
<dbReference type="Gene3D" id="3.30.540.10">
    <property type="entry name" value="Fructose-1,6-Bisphosphatase, subunit A, domain 1"/>
    <property type="match status" value="1"/>
</dbReference>
<evidence type="ECO:0000256" key="2">
    <source>
        <dbReference type="ARBA" id="ARBA00022475"/>
    </source>
</evidence>
<comment type="similarity">
    <text evidence="1 6">Belongs to the inositol monophosphatase superfamily. CysQ family.</text>
</comment>
<feature type="binding site" evidence="7">
    <location>
        <position position="80"/>
    </location>
    <ligand>
        <name>Mg(2+)</name>
        <dbReference type="ChEBI" id="CHEBI:18420"/>
        <label>1</label>
        <note>catalytic</note>
    </ligand>
</feature>
<feature type="binding site" evidence="6">
    <location>
        <position position="78"/>
    </location>
    <ligand>
        <name>Mg(2+)</name>
        <dbReference type="ChEBI" id="CHEBI:18420"/>
        <label>1</label>
    </ligand>
</feature>
<dbReference type="GO" id="GO:0046854">
    <property type="term" value="P:phosphatidylinositol phosphate biosynthetic process"/>
    <property type="evidence" value="ECO:0007669"/>
    <property type="project" value="InterPro"/>
</dbReference>
<dbReference type="InterPro" id="IPR006240">
    <property type="entry name" value="CysQ"/>
</dbReference>
<protein>
    <recommendedName>
        <fullName evidence="6">3'(2'),5'-bisphosphate nucleotidase CysQ</fullName>
        <ecNumber evidence="6">3.1.3.7</ecNumber>
    </recommendedName>
    <alternativeName>
        <fullName evidence="6">3'(2'),5-bisphosphonucleoside 3'(2')-phosphohydrolase</fullName>
    </alternativeName>
    <alternativeName>
        <fullName evidence="6">3'-phosphoadenosine 5'-phosphate phosphatase</fullName>
        <shortName evidence="6">PAP phosphatase</shortName>
    </alternativeName>
</protein>
<dbReference type="GO" id="GO:0000103">
    <property type="term" value="P:sulfate assimilation"/>
    <property type="evidence" value="ECO:0007669"/>
    <property type="project" value="TreeGrafter"/>
</dbReference>
<keyword evidence="6 7" id="KW-0479">Metal-binding</keyword>
<gene>
    <name evidence="6 8" type="primary">cysQ</name>
    <name evidence="8" type="ORF">E2F43_14350</name>
</gene>
<dbReference type="HAMAP" id="MF_02095">
    <property type="entry name" value="CysQ"/>
    <property type="match status" value="1"/>
</dbReference>
<proteinExistence type="inferred from homology"/>
<dbReference type="CDD" id="cd01638">
    <property type="entry name" value="CysQ"/>
    <property type="match status" value="1"/>
</dbReference>
<dbReference type="AlphaFoldDB" id="A0A4R5LR09"/>
<feature type="binding site" evidence="6">
    <location>
        <position position="58"/>
    </location>
    <ligand>
        <name>substrate</name>
    </ligand>
</feature>
<dbReference type="OrthoDB" id="9785695at2"/>
<dbReference type="InterPro" id="IPR050725">
    <property type="entry name" value="CysQ/Inositol_MonoPase"/>
</dbReference>
<feature type="binding site" evidence="6">
    <location>
        <position position="58"/>
    </location>
    <ligand>
        <name>Mg(2+)</name>
        <dbReference type="ChEBI" id="CHEBI:18420"/>
        <label>1</label>
    </ligand>
</feature>
<comment type="cofactor">
    <cofactor evidence="6 7">
        <name>Mg(2+)</name>
        <dbReference type="ChEBI" id="CHEBI:18420"/>
    </cofactor>
</comment>
<feature type="binding site" evidence="6">
    <location>
        <position position="210"/>
    </location>
    <ligand>
        <name>Mg(2+)</name>
        <dbReference type="ChEBI" id="CHEBI:18420"/>
        <label>2</label>
    </ligand>
</feature>
<keyword evidence="6 7" id="KW-0460">Magnesium</keyword>
<dbReference type="PRINTS" id="PR00377">
    <property type="entry name" value="IMPHPHTASES"/>
</dbReference>
<dbReference type="Proteomes" id="UP000295554">
    <property type="component" value="Unassembled WGS sequence"/>
</dbReference>
<dbReference type="SUPFAM" id="SSF56655">
    <property type="entry name" value="Carbohydrate phosphatase"/>
    <property type="match status" value="1"/>
</dbReference>
<feature type="binding site" evidence="6">
    <location>
        <position position="78"/>
    </location>
    <ligand>
        <name>Mg(2+)</name>
        <dbReference type="ChEBI" id="CHEBI:18420"/>
        <label>2</label>
    </ligand>
</feature>
<feature type="binding site" evidence="6">
    <location>
        <position position="81"/>
    </location>
    <ligand>
        <name>Mg(2+)</name>
        <dbReference type="ChEBI" id="CHEBI:18420"/>
        <label>2</label>
    </ligand>
</feature>
<evidence type="ECO:0000256" key="3">
    <source>
        <dbReference type="ARBA" id="ARBA00022519"/>
    </source>
</evidence>
<dbReference type="GO" id="GO:0050427">
    <property type="term" value="P:3'-phosphoadenosine 5'-phosphosulfate metabolic process"/>
    <property type="evidence" value="ECO:0007669"/>
    <property type="project" value="TreeGrafter"/>
</dbReference>
<feature type="binding site" evidence="7">
    <location>
        <position position="58"/>
    </location>
    <ligand>
        <name>Mg(2+)</name>
        <dbReference type="ChEBI" id="CHEBI:18420"/>
        <label>1</label>
        <note>catalytic</note>
    </ligand>
</feature>
<evidence type="ECO:0000256" key="6">
    <source>
        <dbReference type="HAMAP-Rule" id="MF_02095"/>
    </source>
</evidence>
<evidence type="ECO:0000256" key="1">
    <source>
        <dbReference type="ARBA" id="ARBA00005289"/>
    </source>
</evidence>
<keyword evidence="4 6" id="KW-0378">Hydrolase</keyword>
<feature type="binding site" evidence="7">
    <location>
        <position position="81"/>
    </location>
    <ligand>
        <name>Mg(2+)</name>
        <dbReference type="ChEBI" id="CHEBI:18420"/>
        <label>1</label>
        <note>catalytic</note>
    </ligand>
</feature>
<evidence type="ECO:0000256" key="4">
    <source>
        <dbReference type="ARBA" id="ARBA00022801"/>
    </source>
</evidence>
<feature type="binding site" evidence="7">
    <location>
        <position position="210"/>
    </location>
    <ligand>
        <name>Mg(2+)</name>
        <dbReference type="ChEBI" id="CHEBI:18420"/>
        <label>1</label>
        <note>catalytic</note>
    </ligand>
</feature>
<comment type="catalytic activity">
    <reaction evidence="6">
        <text>adenosine 3',5'-bisphosphate + H2O = AMP + phosphate</text>
        <dbReference type="Rhea" id="RHEA:10040"/>
        <dbReference type="ChEBI" id="CHEBI:15377"/>
        <dbReference type="ChEBI" id="CHEBI:43474"/>
        <dbReference type="ChEBI" id="CHEBI:58343"/>
        <dbReference type="ChEBI" id="CHEBI:456215"/>
        <dbReference type="EC" id="3.1.3.7"/>
    </reaction>
</comment>
<name>A0A4R5LR09_9GAMM</name>
<dbReference type="InterPro" id="IPR000760">
    <property type="entry name" value="Inositol_monophosphatase-like"/>
</dbReference>
<dbReference type="Gene3D" id="3.40.190.80">
    <property type="match status" value="1"/>
</dbReference>
<dbReference type="EC" id="3.1.3.7" evidence="6"/>
<dbReference type="GO" id="GO:0000287">
    <property type="term" value="F:magnesium ion binding"/>
    <property type="evidence" value="ECO:0007669"/>
    <property type="project" value="UniProtKB-UniRule"/>
</dbReference>
<dbReference type="NCBIfam" id="TIGR01331">
    <property type="entry name" value="bisphos_cysQ"/>
    <property type="match status" value="1"/>
</dbReference>
<dbReference type="PANTHER" id="PTHR43028:SF5">
    <property type="entry name" value="3'(2'),5'-BISPHOSPHATE NUCLEOTIDASE 1"/>
    <property type="match status" value="1"/>
</dbReference>